<evidence type="ECO:0000313" key="1">
    <source>
        <dbReference type="EMBL" id="MPC51853.1"/>
    </source>
</evidence>
<organism evidence="1 2">
    <name type="scientific">Portunus trituberculatus</name>
    <name type="common">Swimming crab</name>
    <name type="synonym">Neptunus trituberculatus</name>
    <dbReference type="NCBI Taxonomy" id="210409"/>
    <lineage>
        <taxon>Eukaryota</taxon>
        <taxon>Metazoa</taxon>
        <taxon>Ecdysozoa</taxon>
        <taxon>Arthropoda</taxon>
        <taxon>Crustacea</taxon>
        <taxon>Multicrustacea</taxon>
        <taxon>Malacostraca</taxon>
        <taxon>Eumalacostraca</taxon>
        <taxon>Eucarida</taxon>
        <taxon>Decapoda</taxon>
        <taxon>Pleocyemata</taxon>
        <taxon>Brachyura</taxon>
        <taxon>Eubrachyura</taxon>
        <taxon>Portunoidea</taxon>
        <taxon>Portunidae</taxon>
        <taxon>Portuninae</taxon>
        <taxon>Portunus</taxon>
    </lineage>
</organism>
<dbReference type="EMBL" id="VSRR010010456">
    <property type="protein sequence ID" value="MPC51853.1"/>
    <property type="molecule type" value="Genomic_DNA"/>
</dbReference>
<keyword evidence="2" id="KW-1185">Reference proteome</keyword>
<dbReference type="Proteomes" id="UP000324222">
    <property type="component" value="Unassembled WGS sequence"/>
</dbReference>
<accession>A0A5B7G3Q4</accession>
<protein>
    <submittedName>
        <fullName evidence="1">Uncharacterized protein</fullName>
    </submittedName>
</protein>
<dbReference type="AlphaFoldDB" id="A0A5B7G3Q4"/>
<proteinExistence type="predicted"/>
<sequence length="44" mass="5026">MEFKKSLEKIVLSNRVFSFQYPNEQLILTPPVLGSIFTTSFGCD</sequence>
<evidence type="ECO:0000313" key="2">
    <source>
        <dbReference type="Proteomes" id="UP000324222"/>
    </source>
</evidence>
<gene>
    <name evidence="1" type="ORF">E2C01_045707</name>
</gene>
<name>A0A5B7G3Q4_PORTR</name>
<comment type="caution">
    <text evidence="1">The sequence shown here is derived from an EMBL/GenBank/DDBJ whole genome shotgun (WGS) entry which is preliminary data.</text>
</comment>
<reference evidence="1 2" key="1">
    <citation type="submission" date="2019-05" db="EMBL/GenBank/DDBJ databases">
        <title>Another draft genome of Portunus trituberculatus and its Hox gene families provides insights of decapod evolution.</title>
        <authorList>
            <person name="Jeong J.-H."/>
            <person name="Song I."/>
            <person name="Kim S."/>
            <person name="Choi T."/>
            <person name="Kim D."/>
            <person name="Ryu S."/>
            <person name="Kim W."/>
        </authorList>
    </citation>
    <scope>NUCLEOTIDE SEQUENCE [LARGE SCALE GENOMIC DNA]</scope>
    <source>
        <tissue evidence="1">Muscle</tissue>
    </source>
</reference>